<comment type="caution">
    <text evidence="2">The sequence shown here is derived from an EMBL/GenBank/DDBJ whole genome shotgun (WGS) entry which is preliminary data.</text>
</comment>
<keyword evidence="3" id="KW-1185">Reference proteome</keyword>
<evidence type="ECO:0000256" key="1">
    <source>
        <dbReference type="SAM" id="Phobius"/>
    </source>
</evidence>
<feature type="transmembrane region" description="Helical" evidence="1">
    <location>
        <begin position="164"/>
        <end position="188"/>
    </location>
</feature>
<gene>
    <name evidence="2" type="ORF">HMPREF0663_10424</name>
</gene>
<keyword evidence="1" id="KW-1133">Transmembrane helix</keyword>
<dbReference type="HOGENOM" id="CLU_637541_0_0_10"/>
<protein>
    <recommendedName>
        <fullName evidence="4">Glycosyltransferase RgtA/B/C/D-like domain-containing protein</fullName>
    </recommendedName>
</protein>
<proteinExistence type="predicted"/>
<sequence length="415" mass="47696">MTIKGYHISENRLVFTLVSVFTLLQLIILIIFGYTPYPDSNGYILLAKECLLYGEPYPAAATIHELPFIWNIAAINLVALSLKFFSSITPLLVLYSFMKGASAWLVYKITYRIFDNKTALLALLIYICYPANYGESTSTLSELPFIFFILSAIYLYQKNCSITAGILLAIANSFRPMAFLFLIVLLIYDHKHILRTVSSYVLIILLIGSSTYIRTGRFIYQAKTGWMDMMLFSLNNINDEYPDPLYIENNDRLDCVQRDSVWRSRSIHLILKHPAGYIASMPYKLIKTFVSDNVNMCTFIPDKNTKTYMYNEISMPTLYRSFPHYSAVQVLTLINLIYYYLLLITSIYGCILLIRKQEHKKLIMPVSVVLIGSIVIITVCHGEARYHIPFMPFIIMVAATAIRSTPFFPFHSRQQ</sequence>
<evidence type="ECO:0000313" key="3">
    <source>
        <dbReference type="Proteomes" id="UP000005580"/>
    </source>
</evidence>
<name>E7RMS4_9BACT</name>
<feature type="transmembrane region" description="Helical" evidence="1">
    <location>
        <begin position="68"/>
        <end position="97"/>
    </location>
</feature>
<feature type="transmembrane region" description="Helical" evidence="1">
    <location>
        <begin position="362"/>
        <end position="384"/>
    </location>
</feature>
<organism evidence="2 3">
    <name type="scientific">Hoylesella oralis ATCC 33269</name>
    <dbReference type="NCBI Taxonomy" id="873533"/>
    <lineage>
        <taxon>Bacteria</taxon>
        <taxon>Pseudomonadati</taxon>
        <taxon>Bacteroidota</taxon>
        <taxon>Bacteroidia</taxon>
        <taxon>Bacteroidales</taxon>
        <taxon>Prevotellaceae</taxon>
        <taxon>Hoylesella</taxon>
    </lineage>
</organism>
<reference evidence="2" key="1">
    <citation type="submission" date="2011-01" db="EMBL/GenBank/DDBJ databases">
        <authorList>
            <person name="Muzny D."/>
            <person name="Qin X."/>
            <person name="Buhay C."/>
            <person name="Dugan-Rocha S."/>
            <person name="Ding Y."/>
            <person name="Chen G."/>
            <person name="Hawes A."/>
            <person name="Holder M."/>
            <person name="Jhangiani S."/>
            <person name="Johnson A."/>
            <person name="Khan Z."/>
            <person name="Li Z."/>
            <person name="Liu W."/>
            <person name="Liu X."/>
            <person name="Perez L."/>
            <person name="Shen H."/>
            <person name="Wang Q."/>
            <person name="Watt J."/>
            <person name="Xi L."/>
            <person name="Xin Y."/>
            <person name="Zhou J."/>
            <person name="Deng J."/>
            <person name="Jiang H."/>
            <person name="Liu Y."/>
            <person name="Qu J."/>
            <person name="Song X.-Z."/>
            <person name="Zhang L."/>
            <person name="Villasana D."/>
            <person name="Johnson A."/>
            <person name="Liu J."/>
            <person name="Liyanage D."/>
            <person name="Lorensuhewa L."/>
            <person name="Robinson T."/>
            <person name="Song A."/>
            <person name="Song B.-B."/>
            <person name="Dinh H."/>
            <person name="Thornton R."/>
            <person name="Coyle M."/>
            <person name="Francisco L."/>
            <person name="Jackson L."/>
            <person name="Javaid M."/>
            <person name="Korchina V."/>
            <person name="Kovar C."/>
            <person name="Mata R."/>
            <person name="Mathew T."/>
            <person name="Ngo R."/>
            <person name="Nguyen L."/>
            <person name="Nguyen N."/>
            <person name="Okwuonu G."/>
            <person name="Ongeri F."/>
            <person name="Pham C."/>
            <person name="Simmons D."/>
            <person name="Wilczek-Boney K."/>
            <person name="Hale W."/>
            <person name="Jakkamsetti A."/>
            <person name="Pham P."/>
            <person name="Ruth R."/>
            <person name="San Lucas F."/>
            <person name="Warren J."/>
            <person name="Zhang J."/>
            <person name="Zhao Z."/>
            <person name="Zhou C."/>
            <person name="Zhu D."/>
            <person name="Lee S."/>
            <person name="Bess C."/>
            <person name="Blankenburg K."/>
            <person name="Forbes L."/>
            <person name="Fu Q."/>
            <person name="Gubbala S."/>
            <person name="Hirani K."/>
            <person name="Jayaseelan J.C."/>
            <person name="Lara F."/>
            <person name="Munidasa M."/>
            <person name="Palculict T."/>
            <person name="Patil S."/>
            <person name="Pu L.-L."/>
            <person name="Saada N."/>
            <person name="Tang L."/>
            <person name="Weissenberger G."/>
            <person name="Zhu Y."/>
            <person name="Hemphill L."/>
            <person name="Shang Y."/>
            <person name="Youmans B."/>
            <person name="Ayvaz T."/>
            <person name="Ross M."/>
            <person name="Santibanez J."/>
            <person name="Aqrawi P."/>
            <person name="Gross S."/>
            <person name="Joshi V."/>
            <person name="Fowler G."/>
            <person name="Nazareth L."/>
            <person name="Reid J."/>
            <person name="Worley K."/>
            <person name="Petrosino J."/>
            <person name="Highlander S."/>
            <person name="Gibbs R."/>
        </authorList>
    </citation>
    <scope>NUCLEOTIDE SEQUENCE [LARGE SCALE GENOMIC DNA]</scope>
    <source>
        <strain evidence="2">ATCC 33269</strain>
    </source>
</reference>
<accession>E7RMS4</accession>
<keyword evidence="1" id="KW-0812">Transmembrane</keyword>
<feature type="transmembrane region" description="Helical" evidence="1">
    <location>
        <begin position="337"/>
        <end position="355"/>
    </location>
</feature>
<dbReference type="eggNOG" id="COG1807">
    <property type="taxonomic scope" value="Bacteria"/>
</dbReference>
<feature type="transmembrane region" description="Helical" evidence="1">
    <location>
        <begin position="200"/>
        <end position="220"/>
    </location>
</feature>
<dbReference type="STRING" id="28134.SAMN05444288_0442"/>
<dbReference type="Proteomes" id="UP000005580">
    <property type="component" value="Unassembled WGS sequence"/>
</dbReference>
<evidence type="ECO:0008006" key="4">
    <source>
        <dbReference type="Google" id="ProtNLM"/>
    </source>
</evidence>
<dbReference type="AlphaFoldDB" id="E7RMS4"/>
<feature type="transmembrane region" description="Helical" evidence="1">
    <location>
        <begin position="390"/>
        <end position="410"/>
    </location>
</feature>
<dbReference type="EMBL" id="AEPE02000002">
    <property type="protein sequence ID" value="EFZ38055.1"/>
    <property type="molecule type" value="Genomic_DNA"/>
</dbReference>
<keyword evidence="1" id="KW-0472">Membrane</keyword>
<feature type="transmembrane region" description="Helical" evidence="1">
    <location>
        <begin position="12"/>
        <end position="34"/>
    </location>
</feature>
<evidence type="ECO:0000313" key="2">
    <source>
        <dbReference type="EMBL" id="EFZ38055.1"/>
    </source>
</evidence>